<dbReference type="InterPro" id="IPR052486">
    <property type="entry name" value="PHO1"/>
</dbReference>
<keyword evidence="5 7" id="KW-0472">Membrane</keyword>
<evidence type="ECO:0000259" key="8">
    <source>
        <dbReference type="PROSITE" id="PS51382"/>
    </source>
</evidence>
<dbReference type="InterPro" id="IPR004342">
    <property type="entry name" value="EXS_C"/>
</dbReference>
<evidence type="ECO:0000256" key="2">
    <source>
        <dbReference type="ARBA" id="ARBA00009665"/>
    </source>
</evidence>
<dbReference type="InterPro" id="IPR004331">
    <property type="entry name" value="SPX_dom"/>
</dbReference>
<evidence type="ECO:0000256" key="3">
    <source>
        <dbReference type="ARBA" id="ARBA00022692"/>
    </source>
</evidence>
<evidence type="ECO:0000313" key="10">
    <source>
        <dbReference type="Proteomes" id="UP000729402"/>
    </source>
</evidence>
<accession>A0A8J5S272</accession>
<organism evidence="9 10">
    <name type="scientific">Zizania palustris</name>
    <name type="common">Northern wild rice</name>
    <dbReference type="NCBI Taxonomy" id="103762"/>
    <lineage>
        <taxon>Eukaryota</taxon>
        <taxon>Viridiplantae</taxon>
        <taxon>Streptophyta</taxon>
        <taxon>Embryophyta</taxon>
        <taxon>Tracheophyta</taxon>
        <taxon>Spermatophyta</taxon>
        <taxon>Magnoliopsida</taxon>
        <taxon>Liliopsida</taxon>
        <taxon>Poales</taxon>
        <taxon>Poaceae</taxon>
        <taxon>BOP clade</taxon>
        <taxon>Oryzoideae</taxon>
        <taxon>Oryzeae</taxon>
        <taxon>Zizaniinae</taxon>
        <taxon>Zizania</taxon>
    </lineage>
</organism>
<name>A0A8J5S272_ZIZPA</name>
<dbReference type="EMBL" id="JAAALK010000288">
    <property type="protein sequence ID" value="KAG8053665.1"/>
    <property type="molecule type" value="Genomic_DNA"/>
</dbReference>
<dbReference type="Proteomes" id="UP000729402">
    <property type="component" value="Unassembled WGS sequence"/>
</dbReference>
<keyword evidence="4 7" id="KW-1133">Transmembrane helix</keyword>
<evidence type="ECO:0000256" key="5">
    <source>
        <dbReference type="ARBA" id="ARBA00023136"/>
    </source>
</evidence>
<protein>
    <recommendedName>
        <fullName evidence="8">SPX domain-containing protein</fullName>
    </recommendedName>
</protein>
<feature type="domain" description="SPX" evidence="8">
    <location>
        <begin position="1"/>
        <end position="201"/>
    </location>
</feature>
<evidence type="ECO:0000256" key="7">
    <source>
        <dbReference type="SAM" id="Phobius"/>
    </source>
</evidence>
<dbReference type="PANTHER" id="PTHR48477:SF1">
    <property type="entry name" value="PHOSPHATE TRANSPORTER PHO1"/>
    <property type="match status" value="1"/>
</dbReference>
<feature type="compositionally biased region" description="Low complexity" evidence="6">
    <location>
        <begin position="26"/>
        <end position="36"/>
    </location>
</feature>
<feature type="region of interest" description="Disordered" evidence="6">
    <location>
        <begin position="13"/>
        <end position="60"/>
    </location>
</feature>
<evidence type="ECO:0000256" key="1">
    <source>
        <dbReference type="ARBA" id="ARBA00004141"/>
    </source>
</evidence>
<dbReference type="Pfam" id="PF03124">
    <property type="entry name" value="EXS"/>
    <property type="match status" value="1"/>
</dbReference>
<dbReference type="GO" id="GO:0016036">
    <property type="term" value="P:cellular response to phosphate starvation"/>
    <property type="evidence" value="ECO:0007669"/>
    <property type="project" value="InterPro"/>
</dbReference>
<feature type="transmembrane region" description="Helical" evidence="7">
    <location>
        <begin position="292"/>
        <end position="316"/>
    </location>
</feature>
<keyword evidence="3 7" id="KW-0812">Transmembrane</keyword>
<feature type="compositionally biased region" description="Acidic residues" evidence="6">
    <location>
        <begin position="50"/>
        <end position="60"/>
    </location>
</feature>
<evidence type="ECO:0000313" key="9">
    <source>
        <dbReference type="EMBL" id="KAG8053665.1"/>
    </source>
</evidence>
<sequence>MDILLHLKVPAARAHRRAAAEDDDPSLSASSSSAAAAEDESARCVTSATDTDELTQQEADEQPATISELGLECSGRFQQQRKNLNMNIPLTTTPSRAISALTDQLVWVWDDAGTGGGSQQQLKKRGGDSDHHAAAAAGIGVGVNKTKLRHAEKMIKGAFVELYKGLGYLATYRNLNMMAFVKILKRFDKVTGKQAMSIYLKVVETSYFNSSDEALKLMDEVEDMFVKHFAGDNKRKAMKYLKPTQRKESHTVTFFTGLLTGCFVVLFMGYCIMAHIAGIYTQRRDSIYMETVYPALSMFSLLFLHLFLYGCNMVAWRKARINYSFIFEFTPTNELKYRDVFLVCTASMSAVVGVMFAHLSLSLSGGRYHAHAFPGSLLLGFVLAALLPVERRVQVEPDPVPEHSEEHRPVTALQGCNGGLLHGRSALQPGADAKNPRVRRLLLHQWKLQDGGVRILHQHQAHQRSGLCHLLPPVLLESHAGTYVMKSII</sequence>
<dbReference type="GO" id="GO:0016020">
    <property type="term" value="C:membrane"/>
    <property type="evidence" value="ECO:0007669"/>
    <property type="project" value="UniProtKB-SubCell"/>
</dbReference>
<comment type="subcellular location">
    <subcellularLocation>
        <location evidence="1">Membrane</location>
        <topology evidence="1">Multi-pass membrane protein</topology>
    </subcellularLocation>
</comment>
<comment type="caution">
    <text evidence="9">The sequence shown here is derived from an EMBL/GenBank/DDBJ whole genome shotgun (WGS) entry which is preliminary data.</text>
</comment>
<gene>
    <name evidence="9" type="ORF">GUJ93_ZPchr0001g32115</name>
</gene>
<feature type="transmembrane region" description="Helical" evidence="7">
    <location>
        <begin position="371"/>
        <end position="389"/>
    </location>
</feature>
<dbReference type="OrthoDB" id="9970435at2759"/>
<comment type="similarity">
    <text evidence="2">Belongs to the SYG1 (TC 2.A.94) family.</text>
</comment>
<dbReference type="AlphaFoldDB" id="A0A8J5S272"/>
<evidence type="ECO:0000256" key="4">
    <source>
        <dbReference type="ARBA" id="ARBA00022989"/>
    </source>
</evidence>
<reference evidence="9" key="2">
    <citation type="submission" date="2021-02" db="EMBL/GenBank/DDBJ databases">
        <authorList>
            <person name="Kimball J.A."/>
            <person name="Haas M.W."/>
            <person name="Macchietto M."/>
            <person name="Kono T."/>
            <person name="Duquette J."/>
            <person name="Shao M."/>
        </authorList>
    </citation>
    <scope>NUCLEOTIDE SEQUENCE</scope>
    <source>
        <tissue evidence="9">Fresh leaf tissue</tissue>
    </source>
</reference>
<proteinExistence type="inferred from homology"/>
<reference evidence="9" key="1">
    <citation type="journal article" date="2021" name="bioRxiv">
        <title>Whole Genome Assembly and Annotation of Northern Wild Rice, Zizania palustris L., Supports a Whole Genome Duplication in the Zizania Genus.</title>
        <authorList>
            <person name="Haas M."/>
            <person name="Kono T."/>
            <person name="Macchietto M."/>
            <person name="Millas R."/>
            <person name="McGilp L."/>
            <person name="Shao M."/>
            <person name="Duquette J."/>
            <person name="Hirsch C.N."/>
            <person name="Kimball J."/>
        </authorList>
    </citation>
    <scope>NUCLEOTIDE SEQUENCE</scope>
    <source>
        <tissue evidence="9">Fresh leaf tissue</tissue>
    </source>
</reference>
<feature type="transmembrane region" description="Helical" evidence="7">
    <location>
        <begin position="337"/>
        <end position="359"/>
    </location>
</feature>
<keyword evidence="10" id="KW-1185">Reference proteome</keyword>
<dbReference type="PROSITE" id="PS51382">
    <property type="entry name" value="SPX"/>
    <property type="match status" value="1"/>
</dbReference>
<dbReference type="PANTHER" id="PTHR48477">
    <property type="entry name" value="PHOSPHATE TRANSPORTER PHO1"/>
    <property type="match status" value="1"/>
</dbReference>
<dbReference type="Pfam" id="PF03105">
    <property type="entry name" value="SPX"/>
    <property type="match status" value="1"/>
</dbReference>
<feature type="transmembrane region" description="Helical" evidence="7">
    <location>
        <begin position="252"/>
        <end position="280"/>
    </location>
</feature>
<evidence type="ECO:0000256" key="6">
    <source>
        <dbReference type="SAM" id="MobiDB-lite"/>
    </source>
</evidence>